<feature type="transmembrane region" description="Helical" evidence="1">
    <location>
        <begin position="83"/>
        <end position="101"/>
    </location>
</feature>
<feature type="transmembrane region" description="Helical" evidence="1">
    <location>
        <begin position="27"/>
        <end position="46"/>
    </location>
</feature>
<comment type="caution">
    <text evidence="2">The sequence shown here is derived from an EMBL/GenBank/DDBJ whole genome shotgun (WGS) entry which is preliminary data.</text>
</comment>
<protein>
    <submittedName>
        <fullName evidence="2">Uncharacterized protein</fullName>
    </submittedName>
</protein>
<keyword evidence="1" id="KW-0472">Membrane</keyword>
<gene>
    <name evidence="2" type="ORF">PZE19_02800</name>
</gene>
<dbReference type="EMBL" id="JARRAG010000001">
    <property type="protein sequence ID" value="MDG3002705.1"/>
    <property type="molecule type" value="Genomic_DNA"/>
</dbReference>
<accession>A0ABT6F548</accession>
<sequence length="593" mass="64054">MTPEDVEPAQEAPATYVPSGRIDLLRLVPLLLVGAVVALVMAFLLLRAESRFYFYLITPLILGAPVFGMVWLVVRGGRCRNRGFAGFVGLLLAFAYYAGYWEISYLVNVVARGPAMVAITEAMGGLPGLPGYVVFRCRTSRPVDVRDRGKNQAARPPGWFDVGFNGLFFGAETLLVVGIAVAVGRSAASRAFSERLRRWADSTDFSLPIATTEQVLAAVDRGDWAAIGALPWTTSKADVNMPTVLLRIEHFASDPDEPAFVSVLLGRGGGKANLILQREIPFDQMDAVAREFPELKRPASGPTPVPAAKGSALQESLERIGLASEPRALLEAPPPAPPTGDFRDPAVAASRASCGNRPAANLDEARTSLCLPASDDGPGELRSAARRIALVQYGLMAGFFASFGVGVAALMIGEASPLGRTLLVIFGVGFCVFGLPGLYFWTGGVRPWRRMVERRLRNRPGSLLDLRPDLPRRILSLQDGKSSKSKLVGDDLGVAFFDRENRRVVFEGLSHRYVILGEDVADFWPLKAGEAVSARVDYRVGDAVLPLVFATSNPLFHLPILAHFSGRLIARFFEDFTQTLRCAPSTEAASSGP</sequence>
<reference evidence="2 3" key="1">
    <citation type="submission" date="2023-03" db="EMBL/GenBank/DDBJ databases">
        <title>Paludisphaera mucosa sp. nov. a novel planctomycete from northern fen.</title>
        <authorList>
            <person name="Ivanova A."/>
        </authorList>
    </citation>
    <scope>NUCLEOTIDE SEQUENCE [LARGE SCALE GENOMIC DNA]</scope>
    <source>
        <strain evidence="2 3">Pla2</strain>
    </source>
</reference>
<name>A0ABT6F548_9BACT</name>
<keyword evidence="1" id="KW-0812">Transmembrane</keyword>
<keyword evidence="3" id="KW-1185">Reference proteome</keyword>
<evidence type="ECO:0000256" key="1">
    <source>
        <dbReference type="SAM" id="Phobius"/>
    </source>
</evidence>
<feature type="transmembrane region" description="Helical" evidence="1">
    <location>
        <begin position="390"/>
        <end position="412"/>
    </location>
</feature>
<evidence type="ECO:0000313" key="3">
    <source>
        <dbReference type="Proteomes" id="UP001216907"/>
    </source>
</evidence>
<proteinExistence type="predicted"/>
<feature type="transmembrane region" description="Helical" evidence="1">
    <location>
        <begin position="52"/>
        <end position="74"/>
    </location>
</feature>
<keyword evidence="1" id="KW-1133">Transmembrane helix</keyword>
<feature type="transmembrane region" description="Helical" evidence="1">
    <location>
        <begin position="167"/>
        <end position="188"/>
    </location>
</feature>
<organism evidence="2 3">
    <name type="scientific">Paludisphaera mucosa</name>
    <dbReference type="NCBI Taxonomy" id="3030827"/>
    <lineage>
        <taxon>Bacteria</taxon>
        <taxon>Pseudomonadati</taxon>
        <taxon>Planctomycetota</taxon>
        <taxon>Planctomycetia</taxon>
        <taxon>Isosphaerales</taxon>
        <taxon>Isosphaeraceae</taxon>
        <taxon>Paludisphaera</taxon>
    </lineage>
</organism>
<dbReference type="RefSeq" id="WP_277859069.1">
    <property type="nucleotide sequence ID" value="NZ_JARRAG010000001.1"/>
</dbReference>
<feature type="transmembrane region" description="Helical" evidence="1">
    <location>
        <begin position="418"/>
        <end position="441"/>
    </location>
</feature>
<dbReference type="Proteomes" id="UP001216907">
    <property type="component" value="Unassembled WGS sequence"/>
</dbReference>
<evidence type="ECO:0000313" key="2">
    <source>
        <dbReference type="EMBL" id="MDG3002705.1"/>
    </source>
</evidence>